<feature type="region of interest" description="Disordered" evidence="1">
    <location>
        <begin position="29"/>
        <end position="56"/>
    </location>
</feature>
<feature type="compositionally biased region" description="Low complexity" evidence="1">
    <location>
        <begin position="33"/>
        <end position="56"/>
    </location>
</feature>
<protein>
    <recommendedName>
        <fullName evidence="5">Lipoprotein</fullName>
    </recommendedName>
</protein>
<proteinExistence type="predicted"/>
<evidence type="ECO:0000256" key="2">
    <source>
        <dbReference type="SAM" id="SignalP"/>
    </source>
</evidence>
<sequence>MRRTTFHFASLAAASLLLLAGCGSQGGGGDKGSGTVSAKPTPTQTSAPTPSASGSAGSCAPLGAELTAADNGRTFCLAEDGAFRVTLKGTEQRPWKKIAAAGDTDALKPINYGFMLRTGYGGAAYQAVASGTVTLSSTRPLCAEPTAPGQVSCKGIQEWQVTVKVN</sequence>
<dbReference type="RefSeq" id="WP_350783501.1">
    <property type="nucleotide sequence ID" value="NZ_JBEPEK010000175.1"/>
</dbReference>
<feature type="signal peptide" evidence="2">
    <location>
        <begin position="1"/>
        <end position="26"/>
    </location>
</feature>
<dbReference type="Proteomes" id="UP001474181">
    <property type="component" value="Unassembled WGS sequence"/>
</dbReference>
<dbReference type="EMBL" id="JBEPEK010000175">
    <property type="protein sequence ID" value="MER7182421.1"/>
    <property type="molecule type" value="Genomic_DNA"/>
</dbReference>
<name>A0ABV1X090_9ACTN</name>
<feature type="chain" id="PRO_5045138933" description="Lipoprotein" evidence="2">
    <location>
        <begin position="27"/>
        <end position="166"/>
    </location>
</feature>
<dbReference type="PROSITE" id="PS51257">
    <property type="entry name" value="PROKAR_LIPOPROTEIN"/>
    <property type="match status" value="1"/>
</dbReference>
<evidence type="ECO:0008006" key="5">
    <source>
        <dbReference type="Google" id="ProtNLM"/>
    </source>
</evidence>
<keyword evidence="4" id="KW-1185">Reference proteome</keyword>
<keyword evidence="2" id="KW-0732">Signal</keyword>
<gene>
    <name evidence="3" type="ORF">ABT404_23540</name>
</gene>
<evidence type="ECO:0000256" key="1">
    <source>
        <dbReference type="SAM" id="MobiDB-lite"/>
    </source>
</evidence>
<comment type="caution">
    <text evidence="3">The sequence shown here is derived from an EMBL/GenBank/DDBJ whole genome shotgun (WGS) entry which is preliminary data.</text>
</comment>
<evidence type="ECO:0000313" key="3">
    <source>
        <dbReference type="EMBL" id="MER7182421.1"/>
    </source>
</evidence>
<accession>A0ABV1X090</accession>
<reference evidence="3 4" key="1">
    <citation type="submission" date="2024-06" db="EMBL/GenBank/DDBJ databases">
        <title>The Natural Products Discovery Center: Release of the First 8490 Sequenced Strains for Exploring Actinobacteria Biosynthetic Diversity.</title>
        <authorList>
            <person name="Kalkreuter E."/>
            <person name="Kautsar S.A."/>
            <person name="Yang D."/>
            <person name="Bader C.D."/>
            <person name="Teijaro C.N."/>
            <person name="Fluegel L."/>
            <person name="Davis C.M."/>
            <person name="Simpson J.R."/>
            <person name="Lauterbach L."/>
            <person name="Steele A.D."/>
            <person name="Gui C."/>
            <person name="Meng S."/>
            <person name="Li G."/>
            <person name="Viehrig K."/>
            <person name="Ye F."/>
            <person name="Su P."/>
            <person name="Kiefer A.F."/>
            <person name="Nichols A."/>
            <person name="Cepeda A.J."/>
            <person name="Yan W."/>
            <person name="Fan B."/>
            <person name="Jiang Y."/>
            <person name="Adhikari A."/>
            <person name="Zheng C.-J."/>
            <person name="Schuster L."/>
            <person name="Cowan T.M."/>
            <person name="Smanski M.J."/>
            <person name="Chevrette M.G."/>
            <person name="De Carvalho L.P.S."/>
            <person name="Shen B."/>
        </authorList>
    </citation>
    <scope>NUCLEOTIDE SEQUENCE [LARGE SCALE GENOMIC DNA]</scope>
    <source>
        <strain evidence="3 4">NPDC000234</strain>
    </source>
</reference>
<evidence type="ECO:0000313" key="4">
    <source>
        <dbReference type="Proteomes" id="UP001474181"/>
    </source>
</evidence>
<organism evidence="3 4">
    <name type="scientific">Streptomyces hyaluromycini</name>
    <dbReference type="NCBI Taxonomy" id="1377993"/>
    <lineage>
        <taxon>Bacteria</taxon>
        <taxon>Bacillati</taxon>
        <taxon>Actinomycetota</taxon>
        <taxon>Actinomycetes</taxon>
        <taxon>Kitasatosporales</taxon>
        <taxon>Streptomycetaceae</taxon>
        <taxon>Streptomyces</taxon>
    </lineage>
</organism>